<dbReference type="PROSITE" id="PS00183">
    <property type="entry name" value="UBC_1"/>
    <property type="match status" value="1"/>
</dbReference>
<evidence type="ECO:0000256" key="4">
    <source>
        <dbReference type="SAM" id="MobiDB-lite"/>
    </source>
</evidence>
<evidence type="ECO:0000313" key="6">
    <source>
        <dbReference type="EMBL" id="KAG0320379.1"/>
    </source>
</evidence>
<dbReference type="EMBL" id="JAAAIP010000285">
    <property type="protein sequence ID" value="KAG0320379.1"/>
    <property type="molecule type" value="Genomic_DNA"/>
</dbReference>
<dbReference type="InterPro" id="IPR000608">
    <property type="entry name" value="UBC"/>
</dbReference>
<dbReference type="SUPFAM" id="SSF54495">
    <property type="entry name" value="UBC-like"/>
    <property type="match status" value="1"/>
</dbReference>
<sequence>MYNHSGKTELSGLTETPYDGGTFKVDIHIPEKYPFEPPRCQFLTRVYHPNIDDQGRICLNILKGPPKGTWGPAISITTLLISLRILLANPNPDDPLLADVASEFNENRDLFNQKARDFTKQYAMSGTYSVAEDPLPELDTGAEKLTVASFEELDATSTSSTSKNPSTSTSSDYVPSLIPSTLLSPTTLSSATDYSIPVSVPTTEAAGKRSLARPHLKKPVLQSKRSCTPVDGESIINTQQTTTSSLSILSHHLTVEADDSKHQEQDYNELDSSKVGAESLVVHTKTSTDTQDPIYPSLEDTVARVDAVAVPLPRKRGPVPKEEKHPTTVIKSTKSKKARMHATSPQSAPEPLTHASQASGSPSTPLLGSSMSGSQSTTPEFLWPDTTPVVSSSNLLRKTSGNQPSKTRKRISGPKSPLSPLQSVDTPHVQSRYFSSQNIQAPVVSQLEYRSSGNSGEGKDESMSVEKAVQETRRDKGKGKAIDNMLLVQGVMETDENENVAAAINTAAAAVDRPVCKLDRSRSFETKSVIMTSSSVILEHSAPLTTARKRDLLRKHRP</sequence>
<feature type="compositionally biased region" description="Low complexity" evidence="4">
    <location>
        <begin position="156"/>
        <end position="176"/>
    </location>
</feature>
<dbReference type="PROSITE" id="PS50127">
    <property type="entry name" value="UBC_2"/>
    <property type="match status" value="1"/>
</dbReference>
<feature type="region of interest" description="Disordered" evidence="4">
    <location>
        <begin position="448"/>
        <end position="476"/>
    </location>
</feature>
<dbReference type="GO" id="GO:0016740">
    <property type="term" value="F:transferase activity"/>
    <property type="evidence" value="ECO:0007669"/>
    <property type="project" value="UniProtKB-KW"/>
</dbReference>
<name>A0A9P6RIF0_9FUNG</name>
<feature type="compositionally biased region" description="Polar residues" evidence="4">
    <location>
        <begin position="388"/>
        <end position="405"/>
    </location>
</feature>
<dbReference type="PANTHER" id="PTHR24068">
    <property type="entry name" value="UBIQUITIN-CONJUGATING ENZYME E2"/>
    <property type="match status" value="1"/>
</dbReference>
<proteinExistence type="predicted"/>
<evidence type="ECO:0000256" key="1">
    <source>
        <dbReference type="ARBA" id="ARBA00022679"/>
    </source>
</evidence>
<comment type="caution">
    <text evidence="6">The sequence shown here is derived from an EMBL/GenBank/DDBJ whole genome shotgun (WGS) entry which is preliminary data.</text>
</comment>
<reference evidence="6" key="1">
    <citation type="journal article" date="2020" name="Fungal Divers.">
        <title>Resolving the Mortierellaceae phylogeny through synthesis of multi-gene phylogenetics and phylogenomics.</title>
        <authorList>
            <person name="Vandepol N."/>
            <person name="Liber J."/>
            <person name="Desiro A."/>
            <person name="Na H."/>
            <person name="Kennedy M."/>
            <person name="Barry K."/>
            <person name="Grigoriev I.V."/>
            <person name="Miller A.N."/>
            <person name="O'Donnell K."/>
            <person name="Stajich J.E."/>
            <person name="Bonito G."/>
        </authorList>
    </citation>
    <scope>NUCLEOTIDE SEQUENCE</scope>
    <source>
        <strain evidence="6">REB-010B</strain>
    </source>
</reference>
<dbReference type="InterPro" id="IPR016135">
    <property type="entry name" value="UBQ-conjugating_enzyme/RWD"/>
</dbReference>
<organism evidence="6 7">
    <name type="scientific">Dissophora globulifera</name>
    <dbReference type="NCBI Taxonomy" id="979702"/>
    <lineage>
        <taxon>Eukaryota</taxon>
        <taxon>Fungi</taxon>
        <taxon>Fungi incertae sedis</taxon>
        <taxon>Mucoromycota</taxon>
        <taxon>Mortierellomycotina</taxon>
        <taxon>Mortierellomycetes</taxon>
        <taxon>Mortierellales</taxon>
        <taxon>Mortierellaceae</taxon>
        <taxon>Dissophora</taxon>
    </lineage>
</organism>
<feature type="active site" description="Glycyl thioester intermediate" evidence="3">
    <location>
        <position position="58"/>
    </location>
</feature>
<keyword evidence="1" id="KW-0808">Transferase</keyword>
<dbReference type="InterPro" id="IPR023313">
    <property type="entry name" value="UBQ-conjugating_AS"/>
</dbReference>
<dbReference type="Proteomes" id="UP000738325">
    <property type="component" value="Unassembled WGS sequence"/>
</dbReference>
<gene>
    <name evidence="6" type="primary">UBE2T</name>
    <name evidence="6" type="ORF">BGZ99_004537</name>
</gene>
<feature type="compositionally biased region" description="Basic and acidic residues" evidence="4">
    <location>
        <begin position="457"/>
        <end position="476"/>
    </location>
</feature>
<dbReference type="Gene3D" id="3.10.110.10">
    <property type="entry name" value="Ubiquitin Conjugating Enzyme"/>
    <property type="match status" value="1"/>
</dbReference>
<evidence type="ECO:0000256" key="2">
    <source>
        <dbReference type="ARBA" id="ARBA00022786"/>
    </source>
</evidence>
<evidence type="ECO:0000256" key="3">
    <source>
        <dbReference type="PROSITE-ProRule" id="PRU10133"/>
    </source>
</evidence>
<feature type="region of interest" description="Disordered" evidence="4">
    <location>
        <begin position="153"/>
        <end position="176"/>
    </location>
</feature>
<dbReference type="OrthoDB" id="9978460at2759"/>
<feature type="region of interest" description="Disordered" evidence="4">
    <location>
        <begin position="310"/>
        <end position="426"/>
    </location>
</feature>
<dbReference type="Pfam" id="PF00179">
    <property type="entry name" value="UQ_con"/>
    <property type="match status" value="1"/>
</dbReference>
<feature type="region of interest" description="Disordered" evidence="4">
    <location>
        <begin position="204"/>
        <end position="238"/>
    </location>
</feature>
<protein>
    <submittedName>
        <fullName evidence="6">Ubiquitin-conjugating enzyme E2 T</fullName>
    </submittedName>
</protein>
<dbReference type="AlphaFoldDB" id="A0A9P6RIF0"/>
<keyword evidence="7" id="KW-1185">Reference proteome</keyword>
<accession>A0A9P6RIF0</accession>
<evidence type="ECO:0000259" key="5">
    <source>
        <dbReference type="PROSITE" id="PS50127"/>
    </source>
</evidence>
<feature type="domain" description="UBC core" evidence="5">
    <location>
        <begin position="1"/>
        <end position="124"/>
    </location>
</feature>
<dbReference type="SMART" id="SM00212">
    <property type="entry name" value="UBCc"/>
    <property type="match status" value="1"/>
</dbReference>
<evidence type="ECO:0000313" key="7">
    <source>
        <dbReference type="Proteomes" id="UP000738325"/>
    </source>
</evidence>
<feature type="compositionally biased region" description="Low complexity" evidence="4">
    <location>
        <begin position="359"/>
        <end position="374"/>
    </location>
</feature>
<keyword evidence="2" id="KW-0833">Ubl conjugation pathway</keyword>
<dbReference type="CDD" id="cd23805">
    <property type="entry name" value="UBCc_UBE2T"/>
    <property type="match status" value="1"/>
</dbReference>